<dbReference type="Proteomes" id="UP000053660">
    <property type="component" value="Unassembled WGS sequence"/>
</dbReference>
<evidence type="ECO:0000313" key="2">
    <source>
        <dbReference type="EMBL" id="KHJ89753.1"/>
    </source>
</evidence>
<reference evidence="2 3" key="1">
    <citation type="submission" date="2014-03" db="EMBL/GenBank/DDBJ databases">
        <title>Draft genome of the hookworm Oesophagostomum dentatum.</title>
        <authorList>
            <person name="Mitreva M."/>
        </authorList>
    </citation>
    <scope>NUCLEOTIDE SEQUENCE [LARGE SCALE GENOMIC DNA]</scope>
    <source>
        <strain evidence="2 3">OD-Hann</strain>
    </source>
</reference>
<organism evidence="2 3">
    <name type="scientific">Oesophagostomum dentatum</name>
    <name type="common">Nodular worm</name>
    <dbReference type="NCBI Taxonomy" id="61180"/>
    <lineage>
        <taxon>Eukaryota</taxon>
        <taxon>Metazoa</taxon>
        <taxon>Ecdysozoa</taxon>
        <taxon>Nematoda</taxon>
        <taxon>Chromadorea</taxon>
        <taxon>Rhabditida</taxon>
        <taxon>Rhabditina</taxon>
        <taxon>Rhabditomorpha</taxon>
        <taxon>Strongyloidea</taxon>
        <taxon>Strongylidae</taxon>
        <taxon>Oesophagostomum</taxon>
    </lineage>
</organism>
<name>A0A0B1SWT9_OESDE</name>
<proteinExistence type="predicted"/>
<protein>
    <submittedName>
        <fullName evidence="2">Uncharacterized protein</fullName>
    </submittedName>
</protein>
<evidence type="ECO:0000313" key="3">
    <source>
        <dbReference type="Proteomes" id="UP000053660"/>
    </source>
</evidence>
<evidence type="ECO:0000256" key="1">
    <source>
        <dbReference type="SAM" id="MobiDB-lite"/>
    </source>
</evidence>
<dbReference type="OrthoDB" id="5828215at2759"/>
<feature type="region of interest" description="Disordered" evidence="1">
    <location>
        <begin position="1"/>
        <end position="34"/>
    </location>
</feature>
<feature type="compositionally biased region" description="Polar residues" evidence="1">
    <location>
        <begin position="1"/>
        <end position="31"/>
    </location>
</feature>
<keyword evidence="3" id="KW-1185">Reference proteome</keyword>
<dbReference type="AlphaFoldDB" id="A0A0B1SWT9"/>
<dbReference type="EMBL" id="KN553813">
    <property type="protein sequence ID" value="KHJ89753.1"/>
    <property type="molecule type" value="Genomic_DNA"/>
</dbReference>
<accession>A0A0B1SWT9</accession>
<sequence>MSKAATRSTKATQSGQSVVQKGCSIRSTPSKARNKDPVVEKMLIALKTKIPEEVYNAINAEKRGRSIVTSGISECTPDKPLRSRQKDLECKVVEVLDALNVDCLPEAVYRVGKYDEKRKRLIKVVLPSKTHFARALAKAHKLRGITLSNIYVRKSMTTAERAKDFGLRQEARQRNQNEAIKEWVVYKDSLKHISELLRRRITEN</sequence>
<gene>
    <name evidence="2" type="ORF">OESDEN_10414</name>
</gene>